<dbReference type="Proteomes" id="UP000069030">
    <property type="component" value="Chromosome"/>
</dbReference>
<dbReference type="EMBL" id="CP013690">
    <property type="protein sequence ID" value="ALU25127.1"/>
    <property type="molecule type" value="Genomic_DNA"/>
</dbReference>
<protein>
    <submittedName>
        <fullName evidence="1">Uncharacterized protein</fullName>
    </submittedName>
</protein>
<dbReference type="KEGG" id="mod:AS202_02665"/>
<evidence type="ECO:0000313" key="1">
    <source>
        <dbReference type="EMBL" id="ALU25127.1"/>
    </source>
</evidence>
<name>A0A0S7EK03_9FLAO</name>
<accession>A0A0S7EK03</accession>
<evidence type="ECO:0000313" key="2">
    <source>
        <dbReference type="Proteomes" id="UP000069030"/>
    </source>
</evidence>
<proteinExistence type="predicted"/>
<organism evidence="1 2">
    <name type="scientific">Myroides odoratimimus</name>
    <dbReference type="NCBI Taxonomy" id="76832"/>
    <lineage>
        <taxon>Bacteria</taxon>
        <taxon>Pseudomonadati</taxon>
        <taxon>Bacteroidota</taxon>
        <taxon>Flavobacteriia</taxon>
        <taxon>Flavobacteriales</taxon>
        <taxon>Flavobacteriaceae</taxon>
        <taxon>Myroides</taxon>
    </lineage>
</organism>
<dbReference type="AlphaFoldDB" id="A0A0S7EK03"/>
<sequence>MKSISLVLLLLLIFPIAWGQPITVVERVIEKQHIPKAHIISITPNPSTDQTDRDTEVFIRHYDFTYNTQGILISTSSYTIENDMPSYPFTTYIEMKDKHTIKNIDLGSDTSSYKLEYIDKLLSSFIFTNSNFRETRTSTYNYNTNLLPSQITISTIPEQTNAIEISLEYNDKLNLNREIYNGQYTDYTFDNKKYPFSYLPYGYTISSFLGSESLIFTNYIQQNNVIRIENVKFITSIDYTYNKKGFPITARITSIDKEDKNNKRLLYEYEFIYKELHIPIMK</sequence>
<reference evidence="1 2" key="1">
    <citation type="journal article" date="2016" name="J. Zhejiang Univ. Sci. B">
        <title>Antibiotic resistance mechanisms of Myroides sp.</title>
        <authorList>
            <person name="Hu S."/>
            <person name="Yuan S."/>
            <person name="Qu H."/>
            <person name="Jiang T."/>
            <person name="Zhou Y."/>
            <person name="Wang M."/>
            <person name="Ming D."/>
        </authorList>
    </citation>
    <scope>NUCLEOTIDE SEQUENCE [LARGE SCALE GENOMIC DNA]</scope>
    <source>
        <strain evidence="1 2">PR63039</strain>
    </source>
</reference>
<gene>
    <name evidence="1" type="ORF">AS202_02665</name>
</gene>
<dbReference type="RefSeq" id="WP_006259548.1">
    <property type="nucleotide sequence ID" value="NZ_BCMQ01000017.1"/>
</dbReference>